<organism evidence="2 3">
    <name type="scientific">Eiseniibacteriota bacterium</name>
    <dbReference type="NCBI Taxonomy" id="2212470"/>
    <lineage>
        <taxon>Bacteria</taxon>
        <taxon>Candidatus Eiseniibacteriota</taxon>
    </lineage>
</organism>
<evidence type="ECO:0000259" key="1">
    <source>
        <dbReference type="Pfam" id="PF13490"/>
    </source>
</evidence>
<dbReference type="Pfam" id="PF13490">
    <property type="entry name" value="zf-HC2"/>
    <property type="match status" value="1"/>
</dbReference>
<accession>A0A849SIE9</accession>
<dbReference type="EMBL" id="JABFRW010000201">
    <property type="protein sequence ID" value="NOT35538.1"/>
    <property type="molecule type" value="Genomic_DNA"/>
</dbReference>
<proteinExistence type="predicted"/>
<reference evidence="2 3" key="1">
    <citation type="submission" date="2020-04" db="EMBL/GenBank/DDBJ databases">
        <title>Metagenomic profiling of ammonia- and methane-oxidizing microorganisms in a Dutch drinking water treatment plant.</title>
        <authorList>
            <person name="Poghosyan L."/>
            <person name="Leucker S."/>
        </authorList>
    </citation>
    <scope>NUCLEOTIDE SEQUENCE [LARGE SCALE GENOMIC DNA]</scope>
    <source>
        <strain evidence="2">S-RSF-IL-03</strain>
    </source>
</reference>
<evidence type="ECO:0000313" key="2">
    <source>
        <dbReference type="EMBL" id="NOT35538.1"/>
    </source>
</evidence>
<comment type="caution">
    <text evidence="2">The sequence shown here is derived from an EMBL/GenBank/DDBJ whole genome shotgun (WGS) entry which is preliminary data.</text>
</comment>
<dbReference type="InterPro" id="IPR027383">
    <property type="entry name" value="Znf_put"/>
</dbReference>
<gene>
    <name evidence="2" type="ORF">HOP12_15440</name>
</gene>
<sequence length="87" mass="10087">MTPANRLTCEEIFRRLDDYLDRELSADEMRLVKEHLETCAQCTREHAFDRRMLDDVREKLQRIEAPADLRSRIASAIAKAKLEGPAS</sequence>
<dbReference type="Gene3D" id="1.10.10.1320">
    <property type="entry name" value="Anti-sigma factor, zinc-finger domain"/>
    <property type="match status" value="1"/>
</dbReference>
<feature type="domain" description="Putative zinc-finger" evidence="1">
    <location>
        <begin position="9"/>
        <end position="42"/>
    </location>
</feature>
<protein>
    <submittedName>
        <fullName evidence="2">Anti-sigma factor</fullName>
    </submittedName>
</protein>
<evidence type="ECO:0000313" key="3">
    <source>
        <dbReference type="Proteomes" id="UP000580839"/>
    </source>
</evidence>
<dbReference type="InterPro" id="IPR041916">
    <property type="entry name" value="Anti_sigma_zinc_sf"/>
</dbReference>
<dbReference type="Proteomes" id="UP000580839">
    <property type="component" value="Unassembled WGS sequence"/>
</dbReference>
<name>A0A849SIE9_UNCEI</name>
<dbReference type="AlphaFoldDB" id="A0A849SIE9"/>